<dbReference type="EMBL" id="CP001629">
    <property type="protein sequence ID" value="ACU88549.1"/>
    <property type="molecule type" value="Genomic_DNA"/>
</dbReference>
<keyword evidence="4" id="KW-0346">Stress response</keyword>
<dbReference type="RefSeq" id="WP_012805633.1">
    <property type="nucleotide sequence ID" value="NC_013173.1"/>
</dbReference>
<evidence type="ECO:0000256" key="1">
    <source>
        <dbReference type="PROSITE-ProRule" id="PRU00285"/>
    </source>
</evidence>
<dbReference type="PANTHER" id="PTHR11527">
    <property type="entry name" value="HEAT-SHOCK PROTEIN 20 FAMILY MEMBER"/>
    <property type="match status" value="1"/>
</dbReference>
<dbReference type="CDD" id="cd06464">
    <property type="entry name" value="ACD_sHsps-like"/>
    <property type="match status" value="1"/>
</dbReference>
<reference evidence="4 5" key="1">
    <citation type="journal article" date="2009" name="Stand. Genomic Sci.">
        <title>Complete genome sequence of Desulfomicrobium baculatum type strain (X).</title>
        <authorList>
            <person name="Copeland A."/>
            <person name="Spring S."/>
            <person name="Goker M."/>
            <person name="Schneider S."/>
            <person name="Lapidus A."/>
            <person name="Del Rio T.G."/>
            <person name="Tice H."/>
            <person name="Cheng J.F."/>
            <person name="Chen F."/>
            <person name="Nolan M."/>
            <person name="Bruce D."/>
            <person name="Goodwin L."/>
            <person name="Pitluck S."/>
            <person name="Ivanova N."/>
            <person name="Mavrommatis K."/>
            <person name="Ovchinnikova G."/>
            <person name="Pati A."/>
            <person name="Chen A."/>
            <person name="Palaniappan K."/>
            <person name="Land M."/>
            <person name="Hauser L."/>
            <person name="Chang Y.J."/>
            <person name="Jeffries C.C."/>
            <person name="Meincke L."/>
            <person name="Sims D."/>
            <person name="Brettin T."/>
            <person name="Detter J.C."/>
            <person name="Han C."/>
            <person name="Chain P."/>
            <person name="Bristow J."/>
            <person name="Eisen J.A."/>
            <person name="Markowitz V."/>
            <person name="Hugenholtz P."/>
            <person name="Kyrpides N.C."/>
            <person name="Klenk H.P."/>
            <person name="Lucas S."/>
        </authorList>
    </citation>
    <scope>NUCLEOTIDE SEQUENCE [LARGE SCALE GENOMIC DNA]</scope>
    <source>
        <strain evidence="5">DSM 4028 / VKM B-1378 / X</strain>
    </source>
</reference>
<evidence type="ECO:0000259" key="3">
    <source>
        <dbReference type="PROSITE" id="PS01031"/>
    </source>
</evidence>
<dbReference type="eggNOG" id="COG0071">
    <property type="taxonomic scope" value="Bacteria"/>
</dbReference>
<dbReference type="InterPro" id="IPR008978">
    <property type="entry name" value="HSP20-like_chaperone"/>
</dbReference>
<dbReference type="InterPro" id="IPR031107">
    <property type="entry name" value="Small_HSP"/>
</dbReference>
<protein>
    <submittedName>
        <fullName evidence="4">Heat shock protein Hsp20</fullName>
    </submittedName>
</protein>
<dbReference type="HOGENOM" id="CLU_046737_12_1_7"/>
<dbReference type="InterPro" id="IPR002068">
    <property type="entry name" value="A-crystallin/Hsp20_dom"/>
</dbReference>
<accession>C7LVS0</accession>
<keyword evidence="5" id="KW-1185">Reference proteome</keyword>
<dbReference type="AlphaFoldDB" id="C7LVS0"/>
<dbReference type="Proteomes" id="UP000002216">
    <property type="component" value="Chromosome"/>
</dbReference>
<proteinExistence type="inferred from homology"/>
<name>C7LVS0_DESBD</name>
<organism evidence="4 5">
    <name type="scientific">Desulfomicrobium baculatum (strain DSM 4028 / VKM B-1378 / X)</name>
    <name type="common">Desulfovibrio baculatus</name>
    <dbReference type="NCBI Taxonomy" id="525897"/>
    <lineage>
        <taxon>Bacteria</taxon>
        <taxon>Pseudomonadati</taxon>
        <taxon>Thermodesulfobacteriota</taxon>
        <taxon>Desulfovibrionia</taxon>
        <taxon>Desulfovibrionales</taxon>
        <taxon>Desulfomicrobiaceae</taxon>
        <taxon>Desulfomicrobium</taxon>
    </lineage>
</organism>
<dbReference type="Pfam" id="PF00011">
    <property type="entry name" value="HSP20"/>
    <property type="match status" value="1"/>
</dbReference>
<gene>
    <name evidence="4" type="ordered locus">Dbac_0423</name>
</gene>
<dbReference type="KEGG" id="dba:Dbac_0423"/>
<evidence type="ECO:0000313" key="5">
    <source>
        <dbReference type="Proteomes" id="UP000002216"/>
    </source>
</evidence>
<sequence length="152" mass="17428">MAKLFPWNSWLEMEDLKEEMQRLVEDSACSSPFAENGRRLARFRPVADVIEVEDAFFVLVELPGLEREDVRLEVHGNELAVYGERRPPLNVEGAAFQVMERSYGCFSRRFELPEDIDDQAVAASMKSGLLQVRVPKLARRSVNRNIPISMDE</sequence>
<evidence type="ECO:0000313" key="4">
    <source>
        <dbReference type="EMBL" id="ACU88549.1"/>
    </source>
</evidence>
<dbReference type="SUPFAM" id="SSF49764">
    <property type="entry name" value="HSP20-like chaperones"/>
    <property type="match status" value="1"/>
</dbReference>
<dbReference type="OrthoDB" id="9811615at2"/>
<feature type="domain" description="SHSP" evidence="3">
    <location>
        <begin position="37"/>
        <end position="151"/>
    </location>
</feature>
<evidence type="ECO:0000256" key="2">
    <source>
        <dbReference type="RuleBase" id="RU003616"/>
    </source>
</evidence>
<dbReference type="STRING" id="525897.Dbac_0423"/>
<dbReference type="Gene3D" id="2.60.40.790">
    <property type="match status" value="1"/>
</dbReference>
<dbReference type="PROSITE" id="PS01031">
    <property type="entry name" value="SHSP"/>
    <property type="match status" value="1"/>
</dbReference>
<comment type="similarity">
    <text evidence="1 2">Belongs to the small heat shock protein (HSP20) family.</text>
</comment>